<accession>A0A0V0RFY9</accession>
<proteinExistence type="predicted"/>
<reference evidence="1 3" key="1">
    <citation type="submission" date="2015-01" db="EMBL/GenBank/DDBJ databases">
        <title>Evolution of Trichinella species and genotypes.</title>
        <authorList>
            <person name="Korhonen P.K."/>
            <person name="Edoardo P."/>
            <person name="Giuseppe L.R."/>
            <person name="Gasser R.B."/>
        </authorList>
    </citation>
    <scope>NUCLEOTIDE SEQUENCE [LARGE SCALE GENOMIC DNA]</scope>
    <source>
        <strain evidence="1">ISS37</strain>
    </source>
</reference>
<dbReference type="OrthoDB" id="5912749at2759"/>
<evidence type="ECO:0000313" key="1">
    <source>
        <dbReference type="EMBL" id="KRX13327.1"/>
    </source>
</evidence>
<keyword evidence="3" id="KW-1185">Reference proteome</keyword>
<gene>
    <name evidence="1" type="ORF">T07_6844</name>
    <name evidence="2" type="ORF">T07_8979</name>
</gene>
<sequence>MSSALWLVDEKFDSETSEPAKKRRRYSNLWITVRRITWKERGVFFGYEVTSTVLFTACRRNGTITLVSGSFSMIGFSYLNNQHGHG</sequence>
<dbReference type="Proteomes" id="UP000054630">
    <property type="component" value="Unassembled WGS sequence"/>
</dbReference>
<evidence type="ECO:0000313" key="3">
    <source>
        <dbReference type="Proteomes" id="UP000054630"/>
    </source>
</evidence>
<evidence type="ECO:0000313" key="2">
    <source>
        <dbReference type="EMBL" id="KRX14497.1"/>
    </source>
</evidence>
<dbReference type="EMBL" id="JYDL01000208">
    <property type="protein sequence ID" value="KRX13327.1"/>
    <property type="molecule type" value="Genomic_DNA"/>
</dbReference>
<protein>
    <submittedName>
        <fullName evidence="1">Uncharacterized protein</fullName>
    </submittedName>
</protein>
<dbReference type="AlphaFoldDB" id="A0A0V0RFY9"/>
<dbReference type="EMBL" id="JYDL01000158">
    <property type="protein sequence ID" value="KRX14497.1"/>
    <property type="molecule type" value="Genomic_DNA"/>
</dbReference>
<name>A0A0V0RFY9_9BILA</name>
<comment type="caution">
    <text evidence="1">The sequence shown here is derived from an EMBL/GenBank/DDBJ whole genome shotgun (WGS) entry which is preliminary data.</text>
</comment>
<organism evidence="1 3">
    <name type="scientific">Trichinella nelsoni</name>
    <dbReference type="NCBI Taxonomy" id="6336"/>
    <lineage>
        <taxon>Eukaryota</taxon>
        <taxon>Metazoa</taxon>
        <taxon>Ecdysozoa</taxon>
        <taxon>Nematoda</taxon>
        <taxon>Enoplea</taxon>
        <taxon>Dorylaimia</taxon>
        <taxon>Trichinellida</taxon>
        <taxon>Trichinellidae</taxon>
        <taxon>Trichinella</taxon>
    </lineage>
</organism>